<reference evidence="3" key="1">
    <citation type="journal article" date="2007" name="Nature">
        <title>The grapevine genome sequence suggests ancestral hexaploidization in major angiosperm phyla.</title>
        <authorList>
            <consortium name="The French-Italian Public Consortium for Grapevine Genome Characterization."/>
            <person name="Jaillon O."/>
            <person name="Aury J.-M."/>
            <person name="Noel B."/>
            <person name="Policriti A."/>
            <person name="Clepet C."/>
            <person name="Casagrande A."/>
            <person name="Choisne N."/>
            <person name="Aubourg S."/>
            <person name="Vitulo N."/>
            <person name="Jubin C."/>
            <person name="Vezzi A."/>
            <person name="Legeai F."/>
            <person name="Hugueney P."/>
            <person name="Dasilva C."/>
            <person name="Horner D."/>
            <person name="Mica E."/>
            <person name="Jublot D."/>
            <person name="Poulain J."/>
            <person name="Bruyere C."/>
            <person name="Billault A."/>
            <person name="Segurens B."/>
            <person name="Gouyvenoux M."/>
            <person name="Ugarte E."/>
            <person name="Cattonaro F."/>
            <person name="Anthouard V."/>
            <person name="Vico V."/>
            <person name="Del Fabbro C."/>
            <person name="Alaux M."/>
            <person name="Di Gaspero G."/>
            <person name="Dumas V."/>
            <person name="Felice N."/>
            <person name="Paillard S."/>
            <person name="Juman I."/>
            <person name="Moroldo M."/>
            <person name="Scalabrin S."/>
            <person name="Canaguier A."/>
            <person name="Le Clainche I."/>
            <person name="Malacrida G."/>
            <person name="Durand E."/>
            <person name="Pesole G."/>
            <person name="Laucou V."/>
            <person name="Chatelet P."/>
            <person name="Merdinoglu D."/>
            <person name="Delledonne M."/>
            <person name="Pezzotti M."/>
            <person name="Lecharny A."/>
            <person name="Scarpelli C."/>
            <person name="Artiguenave F."/>
            <person name="Pe M.E."/>
            <person name="Valle G."/>
            <person name="Morgante M."/>
            <person name="Caboche M."/>
            <person name="Adam-Blondon A.-F."/>
            <person name="Weissenbach J."/>
            <person name="Quetier F."/>
            <person name="Wincker P."/>
        </authorList>
    </citation>
    <scope>NUCLEOTIDE SEQUENCE [LARGE SCALE GENOMIC DNA]</scope>
    <source>
        <strain evidence="3">cv. Pinot noir / PN40024</strain>
    </source>
</reference>
<protein>
    <submittedName>
        <fullName evidence="2">Uncharacterized protein</fullName>
    </submittedName>
</protein>
<gene>
    <name evidence="2" type="ordered locus">VIT_12s0057g00180</name>
</gene>
<dbReference type="Pfam" id="PF12609">
    <property type="entry name" value="DUF3774"/>
    <property type="match status" value="1"/>
</dbReference>
<evidence type="ECO:0000256" key="1">
    <source>
        <dbReference type="SAM" id="MobiDB-lite"/>
    </source>
</evidence>
<organism evidence="2 3">
    <name type="scientific">Vitis vinifera</name>
    <name type="common">Grape</name>
    <dbReference type="NCBI Taxonomy" id="29760"/>
    <lineage>
        <taxon>Eukaryota</taxon>
        <taxon>Viridiplantae</taxon>
        <taxon>Streptophyta</taxon>
        <taxon>Embryophyta</taxon>
        <taxon>Tracheophyta</taxon>
        <taxon>Spermatophyta</taxon>
        <taxon>Magnoliopsida</taxon>
        <taxon>eudicotyledons</taxon>
        <taxon>Gunneridae</taxon>
        <taxon>Pentapetalae</taxon>
        <taxon>rosids</taxon>
        <taxon>Vitales</taxon>
        <taxon>Vitaceae</taxon>
        <taxon>Viteae</taxon>
        <taxon>Vitis</taxon>
    </lineage>
</organism>
<name>D7TD06_VITVI</name>
<sequence>MILFFNLYYLKKKISVKYVRVDCVVGCRLNKEMDTCLKSGPTHWPFGKQRFHPPYFLGVNVGAVEALKDQGFCRWNYAMRSIHQHARNKLRSCSQAQKLSSSSSAMASSRVREEKAKQSEESLRTVMYLSCWGPN</sequence>
<dbReference type="PANTHER" id="PTHR33090">
    <property type="entry name" value="DUF3774 DOMAIN PROTEIN-RELATED"/>
    <property type="match status" value="1"/>
</dbReference>
<evidence type="ECO:0000313" key="3">
    <source>
        <dbReference type="Proteomes" id="UP000009183"/>
    </source>
</evidence>
<dbReference type="HOGENOM" id="CLU_1889553_0_0_1"/>
<dbReference type="FunCoup" id="D7TD06">
    <property type="interactions" value="571"/>
</dbReference>
<feature type="region of interest" description="Disordered" evidence="1">
    <location>
        <begin position="97"/>
        <end position="118"/>
    </location>
</feature>
<dbReference type="PaxDb" id="29760-VIT_12s0057g00180.t01"/>
<dbReference type="EMBL" id="FN595759">
    <property type="protein sequence ID" value="CBI28379.3"/>
    <property type="molecule type" value="Genomic_DNA"/>
</dbReference>
<dbReference type="InterPro" id="IPR022251">
    <property type="entry name" value="DUF3774_wound-induced"/>
</dbReference>
<dbReference type="Proteomes" id="UP000009183">
    <property type="component" value="Chromosome 12"/>
</dbReference>
<dbReference type="InParanoid" id="D7TD06"/>
<evidence type="ECO:0000313" key="2">
    <source>
        <dbReference type="EMBL" id="CBI28379.3"/>
    </source>
</evidence>
<accession>D7TD06</accession>
<feature type="compositionally biased region" description="Low complexity" evidence="1">
    <location>
        <begin position="97"/>
        <end position="109"/>
    </location>
</feature>
<proteinExistence type="predicted"/>
<dbReference type="AlphaFoldDB" id="D7TD06"/>
<keyword evidence="3" id="KW-1185">Reference proteome</keyword>